<comment type="subcellular location">
    <subcellularLocation>
        <location evidence="1">Membrane</location>
        <topology evidence="1">Multi-pass membrane protein</topology>
    </subcellularLocation>
</comment>
<dbReference type="FunFam" id="3.40.50.2300:FF:000081">
    <property type="entry name" value="Glutamate receptor"/>
    <property type="match status" value="1"/>
</dbReference>
<evidence type="ECO:0000313" key="19">
    <source>
        <dbReference type="EMBL" id="KAL2348705.1"/>
    </source>
</evidence>
<keyword evidence="11 13" id="KW-1071">Ligand-gated ion channel</keyword>
<feature type="transmembrane region" description="Helical" evidence="16">
    <location>
        <begin position="654"/>
        <end position="678"/>
    </location>
</feature>
<dbReference type="Pfam" id="PF01094">
    <property type="entry name" value="ANF_receptor"/>
    <property type="match status" value="1"/>
</dbReference>
<organism evidence="19 20">
    <name type="scientific">Flemingia macrophylla</name>
    <dbReference type="NCBI Taxonomy" id="520843"/>
    <lineage>
        <taxon>Eukaryota</taxon>
        <taxon>Viridiplantae</taxon>
        <taxon>Streptophyta</taxon>
        <taxon>Embryophyta</taxon>
        <taxon>Tracheophyta</taxon>
        <taxon>Spermatophyta</taxon>
        <taxon>Magnoliopsida</taxon>
        <taxon>eudicotyledons</taxon>
        <taxon>Gunneridae</taxon>
        <taxon>Pentapetalae</taxon>
        <taxon>rosids</taxon>
        <taxon>fabids</taxon>
        <taxon>Fabales</taxon>
        <taxon>Fabaceae</taxon>
        <taxon>Papilionoideae</taxon>
        <taxon>50 kb inversion clade</taxon>
        <taxon>NPAAA clade</taxon>
        <taxon>indigoferoid/millettioid clade</taxon>
        <taxon>Phaseoleae</taxon>
        <taxon>Flemingia</taxon>
    </lineage>
</organism>
<feature type="transmembrane region" description="Helical" evidence="16">
    <location>
        <begin position="592"/>
        <end position="612"/>
    </location>
</feature>
<dbReference type="InterPro" id="IPR001320">
    <property type="entry name" value="Iontro_rcpt_C"/>
</dbReference>
<keyword evidence="9 13" id="KW-0675">Receptor</keyword>
<feature type="disulfide bond" evidence="14">
    <location>
        <begin position="763"/>
        <end position="817"/>
    </location>
</feature>
<dbReference type="Gene3D" id="1.10.287.70">
    <property type="match status" value="1"/>
</dbReference>
<dbReference type="InterPro" id="IPR015683">
    <property type="entry name" value="Ionotropic_Glu_rcpt"/>
</dbReference>
<evidence type="ECO:0000256" key="4">
    <source>
        <dbReference type="ARBA" id="ARBA00022692"/>
    </source>
</evidence>
<dbReference type="PANTHER" id="PTHR18966">
    <property type="entry name" value="IONOTROPIC GLUTAMATE RECEPTOR"/>
    <property type="match status" value="1"/>
</dbReference>
<dbReference type="GO" id="GO:0007165">
    <property type="term" value="P:signal transduction"/>
    <property type="evidence" value="ECO:0007669"/>
    <property type="project" value="UniProtKB-ARBA"/>
</dbReference>
<keyword evidence="14" id="KW-1015">Disulfide bond</keyword>
<dbReference type="PIRSF" id="PIRSF037090">
    <property type="entry name" value="Iontro_Glu-like_rcpt_pln"/>
    <property type="match status" value="1"/>
</dbReference>
<evidence type="ECO:0000256" key="7">
    <source>
        <dbReference type="ARBA" id="ARBA00023065"/>
    </source>
</evidence>
<feature type="region of interest" description="Disordered" evidence="15">
    <location>
        <begin position="898"/>
        <end position="937"/>
    </location>
</feature>
<dbReference type="GO" id="GO:0009611">
    <property type="term" value="P:response to wounding"/>
    <property type="evidence" value="ECO:0007669"/>
    <property type="project" value="UniProtKB-ARBA"/>
</dbReference>
<dbReference type="Gene3D" id="3.40.50.2300">
    <property type="match status" value="2"/>
</dbReference>
<keyword evidence="12 13" id="KW-0407">Ion channel</keyword>
<dbReference type="FunFam" id="3.40.190.10:FF:000054">
    <property type="entry name" value="Glutamate receptor"/>
    <property type="match status" value="1"/>
</dbReference>
<evidence type="ECO:0000256" key="9">
    <source>
        <dbReference type="ARBA" id="ARBA00023170"/>
    </source>
</evidence>
<evidence type="ECO:0000256" key="15">
    <source>
        <dbReference type="SAM" id="MobiDB-lite"/>
    </source>
</evidence>
<evidence type="ECO:0000256" key="12">
    <source>
        <dbReference type="ARBA" id="ARBA00023303"/>
    </source>
</evidence>
<dbReference type="FunFam" id="1.10.287.70:FF:000037">
    <property type="entry name" value="Glutamate receptor"/>
    <property type="match status" value="1"/>
</dbReference>
<keyword evidence="3 13" id="KW-0813">Transport</keyword>
<evidence type="ECO:0000256" key="13">
    <source>
        <dbReference type="PIRNR" id="PIRNR037090"/>
    </source>
</evidence>
<feature type="chain" id="PRO_5044824093" description="Glutamate receptor" evidence="17">
    <location>
        <begin position="18"/>
        <end position="937"/>
    </location>
</feature>
<evidence type="ECO:0000256" key="2">
    <source>
        <dbReference type="ARBA" id="ARBA00008685"/>
    </source>
</evidence>
<evidence type="ECO:0000256" key="11">
    <source>
        <dbReference type="ARBA" id="ARBA00023286"/>
    </source>
</evidence>
<comment type="caution">
    <text evidence="19">The sequence shown here is derived from an EMBL/GenBank/DDBJ whole genome shotgun (WGS) entry which is preliminary data.</text>
</comment>
<dbReference type="AlphaFoldDB" id="A0ABD1NKP1"/>
<feature type="signal peptide" evidence="17">
    <location>
        <begin position="1"/>
        <end position="17"/>
    </location>
</feature>
<dbReference type="InterPro" id="IPR044440">
    <property type="entry name" value="GABAb_receptor_plant_PBP1"/>
</dbReference>
<gene>
    <name evidence="19" type="ORF">Fmac_002705</name>
</gene>
<accession>A0ABD1NKP1</accession>
<evidence type="ECO:0000313" key="20">
    <source>
        <dbReference type="Proteomes" id="UP001603857"/>
    </source>
</evidence>
<evidence type="ECO:0000256" key="5">
    <source>
        <dbReference type="ARBA" id="ARBA00022729"/>
    </source>
</evidence>
<evidence type="ECO:0000256" key="1">
    <source>
        <dbReference type="ARBA" id="ARBA00004141"/>
    </source>
</evidence>
<keyword evidence="6 16" id="KW-1133">Transmembrane helix</keyword>
<dbReference type="CDD" id="cd19990">
    <property type="entry name" value="PBP1_GABAb_receptor_plant"/>
    <property type="match status" value="1"/>
</dbReference>
<dbReference type="Pfam" id="PF10613">
    <property type="entry name" value="Lig_chan-Glu_bd"/>
    <property type="match status" value="1"/>
</dbReference>
<name>A0ABD1NKP1_9FABA</name>
<evidence type="ECO:0000256" key="10">
    <source>
        <dbReference type="ARBA" id="ARBA00023180"/>
    </source>
</evidence>
<dbReference type="CDD" id="cd13686">
    <property type="entry name" value="GluR_Plant"/>
    <property type="match status" value="1"/>
</dbReference>
<proteinExistence type="inferred from homology"/>
<feature type="transmembrane region" description="Helical" evidence="16">
    <location>
        <begin position="835"/>
        <end position="857"/>
    </location>
</feature>
<feature type="domain" description="Ionotropic glutamate receptor C-terminal" evidence="18">
    <location>
        <begin position="473"/>
        <end position="814"/>
    </location>
</feature>
<dbReference type="SUPFAM" id="SSF53850">
    <property type="entry name" value="Periplasmic binding protein-like II"/>
    <property type="match status" value="1"/>
</dbReference>
<evidence type="ECO:0000256" key="17">
    <source>
        <dbReference type="SAM" id="SignalP"/>
    </source>
</evidence>
<feature type="compositionally biased region" description="Low complexity" evidence="15">
    <location>
        <begin position="911"/>
        <end position="923"/>
    </location>
</feature>
<evidence type="ECO:0000259" key="18">
    <source>
        <dbReference type="SMART" id="SM00079"/>
    </source>
</evidence>
<dbReference type="GO" id="GO:1901701">
    <property type="term" value="P:cellular response to oxygen-containing compound"/>
    <property type="evidence" value="ECO:0007669"/>
    <property type="project" value="UniProtKB-ARBA"/>
</dbReference>
<sequence>MIKVWLLALIVLSNGYASTGAGMNKSRIPDFVNIGALFSFNTSIGRSIKIAIEAAVKDVNSNPDILGQTKLNLSLQEDSRYKGFLSIAEVLQVMARQTVAIIGPHSSVTAHVITHIANELQVPLLSFSAFDPTLSSLQFPFFIRTCHSDLYQMTAIADIVEHYGWKEVIAVYIDDDNGRNGISTLGDKLAEKRCRISYKAPLSPEASLEEITNVLVQVALAESRVIVVHANTQWGPKVFTVANNLGMMGTGYAWIATAFLSAVLDIQNHISSDAMVEIQGVLTLRIYTPDSKLKRNFVSKWKNLTSGDNANVPLGLSFVALYAYDTVYMLAHALDAFFKQGNQITFSTDSKLSSLHGDNLHLDALKIFNEGNLLRSNIYDVNMTGVSGPIKYTSDRNLVNPAYEIINVVGTGTRRIGYWSNYSGLSVVPPETLYSKPAKFSWQNQKLFPVIWPGNTDKKPRGWVFPNNGRILKIGVPKGVFYHEFISQIKGTDLFEGFCIDVFLAAVNLLSYAVPYKFVPYGVGKNNPSITELIRLITSGEFDGAVGDIAITTERTRMVDFTQPYIESGLVVVAPVRRAETNALAFLAPFTPRMWCVTAVFFILVGAVVWILEHRVNNEFRGPPKKQVVTVLWFSFSTMFFSHRENTVSTLGRFVLIIWLFVVLIINSSYTASLTSILTVQQLYSPIKGIESLVNSKEPIGYTQGSFARNYLVQEIGIDESRLVPLTTPEEAAKELRKGPQNGGVAAYIDERAYMDIFLSSRCNLTVVGQEFTRNGWGFAFPRDSPLAVDLSTAILQMIDSGDLQRIHDKWLLSTACVSQGAKFEVERLQLKSFWGLYVICGLACLLALFIYLIQIWRQYYKHYSEELESTDQSSGSSRSSRLKTFLSFVDEKEETIRSRSKRRKMERISYRSSEGSSSINSNKGYASRRSEFASEV</sequence>
<dbReference type="InterPro" id="IPR017103">
    <property type="entry name" value="Iontropic_Glu_rcpt_pln"/>
</dbReference>
<evidence type="ECO:0000256" key="3">
    <source>
        <dbReference type="ARBA" id="ARBA00022448"/>
    </source>
</evidence>
<keyword evidence="7 13" id="KW-0406">Ion transport</keyword>
<dbReference type="Pfam" id="PF00060">
    <property type="entry name" value="Lig_chan"/>
    <property type="match status" value="1"/>
</dbReference>
<dbReference type="Gene3D" id="3.40.190.10">
    <property type="entry name" value="Periplasmic binding protein-like II"/>
    <property type="match status" value="2"/>
</dbReference>
<keyword evidence="8 13" id="KW-0472">Membrane</keyword>
<evidence type="ECO:0000256" key="14">
    <source>
        <dbReference type="PIRSR" id="PIRSR037090-50"/>
    </source>
</evidence>
<dbReference type="SUPFAM" id="SSF53822">
    <property type="entry name" value="Periplasmic binding protein-like I"/>
    <property type="match status" value="1"/>
</dbReference>
<dbReference type="Proteomes" id="UP001603857">
    <property type="component" value="Unassembled WGS sequence"/>
</dbReference>
<dbReference type="InterPro" id="IPR001828">
    <property type="entry name" value="ANF_lig-bd_rcpt"/>
</dbReference>
<evidence type="ECO:0000256" key="16">
    <source>
        <dbReference type="SAM" id="Phobius"/>
    </source>
</evidence>
<evidence type="ECO:0000256" key="6">
    <source>
        <dbReference type="ARBA" id="ARBA00022989"/>
    </source>
</evidence>
<evidence type="ECO:0000256" key="8">
    <source>
        <dbReference type="ARBA" id="ARBA00023136"/>
    </source>
</evidence>
<comment type="function">
    <text evidence="13">Glutamate-gated receptor that probably acts as non-selective cation channel.</text>
</comment>
<keyword evidence="10" id="KW-0325">Glycoprotein</keyword>
<dbReference type="InterPro" id="IPR019594">
    <property type="entry name" value="Glu/Gly-bd"/>
</dbReference>
<keyword evidence="4 16" id="KW-0812">Transmembrane</keyword>
<dbReference type="GO" id="GO:0016020">
    <property type="term" value="C:membrane"/>
    <property type="evidence" value="ECO:0007669"/>
    <property type="project" value="UniProtKB-SubCell"/>
</dbReference>
<dbReference type="EMBL" id="JBGMDY010000001">
    <property type="protein sequence ID" value="KAL2348705.1"/>
    <property type="molecule type" value="Genomic_DNA"/>
</dbReference>
<dbReference type="FunFam" id="3.40.190.10:FF:000175">
    <property type="entry name" value="Glutamate receptor"/>
    <property type="match status" value="1"/>
</dbReference>
<keyword evidence="20" id="KW-1185">Reference proteome</keyword>
<dbReference type="GO" id="GO:0034220">
    <property type="term" value="P:monoatomic ion transmembrane transport"/>
    <property type="evidence" value="ECO:0007669"/>
    <property type="project" value="UniProtKB-KW"/>
</dbReference>
<dbReference type="SMART" id="SM00079">
    <property type="entry name" value="PBPe"/>
    <property type="match status" value="1"/>
</dbReference>
<keyword evidence="5 17" id="KW-0732">Signal</keyword>
<comment type="similarity">
    <text evidence="2 13">Belongs to the glutamate-gated ion channel (TC 1.A.10.1) family.</text>
</comment>
<dbReference type="InterPro" id="IPR028082">
    <property type="entry name" value="Peripla_BP_I"/>
</dbReference>
<protein>
    <recommendedName>
        <fullName evidence="13">Glutamate receptor</fullName>
    </recommendedName>
</protein>
<reference evidence="19 20" key="1">
    <citation type="submission" date="2024-08" db="EMBL/GenBank/DDBJ databases">
        <title>Insights into the chromosomal genome structure of Flemingia macrophylla.</title>
        <authorList>
            <person name="Ding Y."/>
            <person name="Zhao Y."/>
            <person name="Bi W."/>
            <person name="Wu M."/>
            <person name="Zhao G."/>
            <person name="Gong Y."/>
            <person name="Li W."/>
            <person name="Zhang P."/>
        </authorList>
    </citation>
    <scope>NUCLEOTIDE SEQUENCE [LARGE SCALE GENOMIC DNA]</scope>
    <source>
        <strain evidence="19">DYQJB</strain>
        <tissue evidence="19">Leaf</tissue>
    </source>
</reference>